<dbReference type="InterPro" id="IPR006139">
    <property type="entry name" value="D-isomer_2_OHA_DH_cat_dom"/>
</dbReference>
<evidence type="ECO:0000256" key="2">
    <source>
        <dbReference type="ARBA" id="ARBA00023002"/>
    </source>
</evidence>
<dbReference type="GO" id="GO:0051287">
    <property type="term" value="F:NAD binding"/>
    <property type="evidence" value="ECO:0007669"/>
    <property type="project" value="InterPro"/>
</dbReference>
<dbReference type="PANTHER" id="PTHR10996:SF283">
    <property type="entry name" value="GLYOXYLATE_HYDROXYPYRUVATE REDUCTASE B"/>
    <property type="match status" value="1"/>
</dbReference>
<dbReference type="STRING" id="1006006.Mcup_1815"/>
<dbReference type="KEGG" id="mcn:Mcup_1815"/>
<evidence type="ECO:0000259" key="5">
    <source>
        <dbReference type="Pfam" id="PF00389"/>
    </source>
</evidence>
<evidence type="ECO:0000313" key="7">
    <source>
        <dbReference type="EMBL" id="AEB95917.1"/>
    </source>
</evidence>
<evidence type="ECO:0000256" key="3">
    <source>
        <dbReference type="ARBA" id="ARBA00023027"/>
    </source>
</evidence>
<evidence type="ECO:0000256" key="4">
    <source>
        <dbReference type="RuleBase" id="RU003719"/>
    </source>
</evidence>
<evidence type="ECO:0000259" key="6">
    <source>
        <dbReference type="Pfam" id="PF02826"/>
    </source>
</evidence>
<feature type="domain" description="D-isomer specific 2-hydroxyacid dehydrogenase catalytic" evidence="5">
    <location>
        <begin position="6"/>
        <end position="315"/>
    </location>
</feature>
<dbReference type="InterPro" id="IPR006140">
    <property type="entry name" value="D-isomer_DH_NAD-bd"/>
</dbReference>
<sequence>MESYKVLVTRKLPGPWIDSLKEIAEVEVWDGSESPPRTWIMSRIKDKDGVLVTLSERIDKEIIDVSSKLKVISTYSVGFDHIDVHYAKSKGIKVTYTPEVLTDATADLIFGLIITVARRIVEGDNLIRSGKWNVPWNPEFMLGKEVSHSVLGIIGMGRIGRAVLKRAKGFDMNVIYYSRRPHDVEAKFVDLDTLLANSDFVVITVDLNSETYHFIDYAKISKMKRTAFIINASRGAVIKQDDLVRALSEGKIAGAALDVFEQEPLPQTNPLTKFPNVVLTPHLGSATRETREKMAMIAVTNLVKCLKGESPLYEVK</sequence>
<dbReference type="EMBL" id="CP002656">
    <property type="protein sequence ID" value="AEB95917.1"/>
    <property type="molecule type" value="Genomic_DNA"/>
</dbReference>
<dbReference type="GeneID" id="10494003"/>
<keyword evidence="2 4" id="KW-0560">Oxidoreductase</keyword>
<dbReference type="Pfam" id="PF02826">
    <property type="entry name" value="2-Hacid_dh_C"/>
    <property type="match status" value="1"/>
</dbReference>
<dbReference type="AlphaFoldDB" id="F4G0V8"/>
<dbReference type="CDD" id="cd05301">
    <property type="entry name" value="GDH"/>
    <property type="match status" value="1"/>
</dbReference>
<evidence type="ECO:0000256" key="1">
    <source>
        <dbReference type="ARBA" id="ARBA00005854"/>
    </source>
</evidence>
<dbReference type="Pfam" id="PF00389">
    <property type="entry name" value="2-Hacid_dh"/>
    <property type="match status" value="1"/>
</dbReference>
<dbReference type="GO" id="GO:0016618">
    <property type="term" value="F:hydroxypyruvate reductase [NAD(P)H] activity"/>
    <property type="evidence" value="ECO:0007669"/>
    <property type="project" value="TreeGrafter"/>
</dbReference>
<dbReference type="InterPro" id="IPR036291">
    <property type="entry name" value="NAD(P)-bd_dom_sf"/>
</dbReference>
<comment type="similarity">
    <text evidence="1 4">Belongs to the D-isomer specific 2-hydroxyacid dehydrogenase family.</text>
</comment>
<dbReference type="InterPro" id="IPR029752">
    <property type="entry name" value="D-isomer_DH_CS1"/>
</dbReference>
<dbReference type="RefSeq" id="WP_013738415.1">
    <property type="nucleotide sequence ID" value="NC_015435.1"/>
</dbReference>
<reference evidence="7 8" key="1">
    <citation type="journal article" date="2011" name="J. Bacteriol.">
        <title>Complete genome sequence of Metallosphaera cuprina, a metal sulfide-oxidizing archaeon from a hot spring.</title>
        <authorList>
            <person name="Liu L.J."/>
            <person name="You X.Y."/>
            <person name="Zheng H."/>
            <person name="Wang S."/>
            <person name="Jiang C.Y."/>
            <person name="Liu S.J."/>
        </authorList>
    </citation>
    <scope>NUCLEOTIDE SEQUENCE [LARGE SCALE GENOMIC DNA]</scope>
    <source>
        <strain evidence="7 8">Ar-4</strain>
    </source>
</reference>
<dbReference type="HOGENOM" id="CLU_019796_1_3_2"/>
<name>F4G0V8_METCR</name>
<dbReference type="Proteomes" id="UP000007812">
    <property type="component" value="Chromosome"/>
</dbReference>
<gene>
    <name evidence="7" type="ordered locus">Mcup_1815</name>
</gene>
<dbReference type="FunFam" id="3.40.50.720:FF:000203">
    <property type="entry name" value="D-3-phosphoglycerate dehydrogenase (SerA)"/>
    <property type="match status" value="1"/>
</dbReference>
<accession>F4G0V8</accession>
<feature type="domain" description="D-isomer specific 2-hydroxyacid dehydrogenase NAD-binding" evidence="6">
    <location>
        <begin position="110"/>
        <end position="284"/>
    </location>
</feature>
<keyword evidence="8" id="KW-1185">Reference proteome</keyword>
<dbReference type="SUPFAM" id="SSF51735">
    <property type="entry name" value="NAD(P)-binding Rossmann-fold domains"/>
    <property type="match status" value="1"/>
</dbReference>
<keyword evidence="3" id="KW-0520">NAD</keyword>
<dbReference type="PATRIC" id="fig|1006006.8.peg.1821"/>
<dbReference type="OrthoDB" id="7437at2157"/>
<proteinExistence type="inferred from homology"/>
<dbReference type="PROSITE" id="PS00065">
    <property type="entry name" value="D_2_HYDROXYACID_DH_1"/>
    <property type="match status" value="1"/>
</dbReference>
<evidence type="ECO:0000313" key="8">
    <source>
        <dbReference type="Proteomes" id="UP000007812"/>
    </source>
</evidence>
<dbReference type="eggNOG" id="arCOG01755">
    <property type="taxonomic scope" value="Archaea"/>
</dbReference>
<organism evidence="7 8">
    <name type="scientific">Metallosphaera cuprina (strain Ar-4)</name>
    <dbReference type="NCBI Taxonomy" id="1006006"/>
    <lineage>
        <taxon>Archaea</taxon>
        <taxon>Thermoproteota</taxon>
        <taxon>Thermoprotei</taxon>
        <taxon>Sulfolobales</taxon>
        <taxon>Sulfolobaceae</taxon>
        <taxon>Metallosphaera</taxon>
    </lineage>
</organism>
<protein>
    <submittedName>
        <fullName evidence="7">Glyoxylate reductase</fullName>
    </submittedName>
</protein>
<dbReference type="Gene3D" id="3.40.50.720">
    <property type="entry name" value="NAD(P)-binding Rossmann-like Domain"/>
    <property type="match status" value="2"/>
</dbReference>
<dbReference type="PANTHER" id="PTHR10996">
    <property type="entry name" value="2-HYDROXYACID DEHYDROGENASE-RELATED"/>
    <property type="match status" value="1"/>
</dbReference>
<dbReference type="GO" id="GO:0030267">
    <property type="term" value="F:glyoxylate reductase (NADPH) activity"/>
    <property type="evidence" value="ECO:0007669"/>
    <property type="project" value="TreeGrafter"/>
</dbReference>
<dbReference type="SUPFAM" id="SSF52283">
    <property type="entry name" value="Formate/glycerate dehydrogenase catalytic domain-like"/>
    <property type="match status" value="1"/>
</dbReference>
<dbReference type="InterPro" id="IPR050223">
    <property type="entry name" value="D-isomer_2-hydroxyacid_DH"/>
</dbReference>
<dbReference type="GO" id="GO:0005829">
    <property type="term" value="C:cytosol"/>
    <property type="evidence" value="ECO:0007669"/>
    <property type="project" value="TreeGrafter"/>
</dbReference>